<sequence>MGGIGVLWLPPNDWTRHGIIPQPARLRRVAARQKTTTHSALDREWWFFAWLLPAAKNG</sequence>
<keyword evidence="2" id="KW-1185">Reference proteome</keyword>
<gene>
    <name evidence="1" type="ORF">Poly30_02560</name>
</gene>
<organism evidence="1 2">
    <name type="scientific">Saltatorellus ferox</name>
    <dbReference type="NCBI Taxonomy" id="2528018"/>
    <lineage>
        <taxon>Bacteria</taxon>
        <taxon>Pseudomonadati</taxon>
        <taxon>Planctomycetota</taxon>
        <taxon>Planctomycetia</taxon>
        <taxon>Planctomycetia incertae sedis</taxon>
        <taxon>Saltatorellus</taxon>
    </lineage>
</organism>
<accession>A0A518EKZ1</accession>
<proteinExistence type="predicted"/>
<reference evidence="1 2" key="1">
    <citation type="submission" date="2019-02" db="EMBL/GenBank/DDBJ databases">
        <title>Deep-cultivation of Planctomycetes and their phenomic and genomic characterization uncovers novel biology.</title>
        <authorList>
            <person name="Wiegand S."/>
            <person name="Jogler M."/>
            <person name="Boedeker C."/>
            <person name="Pinto D."/>
            <person name="Vollmers J."/>
            <person name="Rivas-Marin E."/>
            <person name="Kohn T."/>
            <person name="Peeters S.H."/>
            <person name="Heuer A."/>
            <person name="Rast P."/>
            <person name="Oberbeckmann S."/>
            <person name="Bunk B."/>
            <person name="Jeske O."/>
            <person name="Meyerdierks A."/>
            <person name="Storesund J.E."/>
            <person name="Kallscheuer N."/>
            <person name="Luecker S."/>
            <person name="Lage O.M."/>
            <person name="Pohl T."/>
            <person name="Merkel B.J."/>
            <person name="Hornburger P."/>
            <person name="Mueller R.-W."/>
            <person name="Bruemmer F."/>
            <person name="Labrenz M."/>
            <person name="Spormann A.M."/>
            <person name="Op den Camp H."/>
            <person name="Overmann J."/>
            <person name="Amann R."/>
            <person name="Jetten M.S.M."/>
            <person name="Mascher T."/>
            <person name="Medema M.H."/>
            <person name="Devos D.P."/>
            <person name="Kaster A.-K."/>
            <person name="Ovreas L."/>
            <person name="Rohde M."/>
            <person name="Galperin M.Y."/>
            <person name="Jogler C."/>
        </authorList>
    </citation>
    <scope>NUCLEOTIDE SEQUENCE [LARGE SCALE GENOMIC DNA]</scope>
    <source>
        <strain evidence="1 2">Poly30</strain>
    </source>
</reference>
<evidence type="ECO:0000313" key="1">
    <source>
        <dbReference type="EMBL" id="QDV04763.1"/>
    </source>
</evidence>
<protein>
    <submittedName>
        <fullName evidence="1">Uncharacterized protein</fullName>
    </submittedName>
</protein>
<dbReference type="Proteomes" id="UP000320390">
    <property type="component" value="Chromosome"/>
</dbReference>
<name>A0A518EKZ1_9BACT</name>
<dbReference type="AlphaFoldDB" id="A0A518EKZ1"/>
<dbReference type="EMBL" id="CP036434">
    <property type="protein sequence ID" value="QDV04763.1"/>
    <property type="molecule type" value="Genomic_DNA"/>
</dbReference>
<evidence type="ECO:0000313" key="2">
    <source>
        <dbReference type="Proteomes" id="UP000320390"/>
    </source>
</evidence>